<feature type="region of interest" description="Disordered" evidence="14">
    <location>
        <begin position="600"/>
        <end position="638"/>
    </location>
</feature>
<feature type="region of interest" description="Disordered" evidence="14">
    <location>
        <begin position="510"/>
        <end position="559"/>
    </location>
</feature>
<keyword evidence="9" id="KW-0547">Nucleotide-binding</keyword>
<keyword evidence="8" id="KW-0479">Metal-binding</keyword>
<comment type="cofactor">
    <cofactor evidence="2">
        <name>Mg(2+)</name>
        <dbReference type="ChEBI" id="CHEBI:18420"/>
    </cofactor>
</comment>
<dbReference type="InterPro" id="IPR048840">
    <property type="entry name" value="PolA_pol_NTPase"/>
</dbReference>
<dbReference type="Gene3D" id="3.30.70.590">
    <property type="entry name" value="Poly(A) polymerase predicted RNA binding domain"/>
    <property type="match status" value="1"/>
</dbReference>
<dbReference type="Pfam" id="PF04928">
    <property type="entry name" value="PAP_central"/>
    <property type="match status" value="1"/>
</dbReference>
<evidence type="ECO:0000256" key="1">
    <source>
        <dbReference type="ARBA" id="ARBA00001936"/>
    </source>
</evidence>
<evidence type="ECO:0000256" key="5">
    <source>
        <dbReference type="ARBA" id="ARBA00012388"/>
    </source>
</evidence>
<dbReference type="Pfam" id="PF20750">
    <property type="entry name" value="PAP_NTPase"/>
    <property type="match status" value="1"/>
</dbReference>
<evidence type="ECO:0000256" key="14">
    <source>
        <dbReference type="SAM" id="MobiDB-lite"/>
    </source>
</evidence>
<dbReference type="InterPro" id="IPR007012">
    <property type="entry name" value="PolA_pol_cen_dom"/>
</dbReference>
<gene>
    <name evidence="18" type="primary">PAPOLG</name>
    <name evidence="18" type="synonym">LOC115193490</name>
</gene>
<dbReference type="GO" id="GO:1990817">
    <property type="term" value="F:poly(A) RNA polymerase activity"/>
    <property type="evidence" value="ECO:0007669"/>
    <property type="project" value="UniProtKB-EC"/>
</dbReference>
<proteinExistence type="inferred from homology"/>
<dbReference type="Proteomes" id="UP000472277">
    <property type="component" value="Chromosome 5"/>
</dbReference>
<dbReference type="Gene3D" id="1.10.1410.10">
    <property type="match status" value="1"/>
</dbReference>
<evidence type="ECO:0000313" key="19">
    <source>
        <dbReference type="Proteomes" id="UP000472277"/>
    </source>
</evidence>
<dbReference type="AlphaFoldDB" id="A0A673ZX12"/>
<dbReference type="InterPro" id="IPR007010">
    <property type="entry name" value="PolA_pol_RNA-bd_dom"/>
</dbReference>
<dbReference type="EC" id="2.7.7.19" evidence="5"/>
<evidence type="ECO:0000256" key="8">
    <source>
        <dbReference type="ARBA" id="ARBA00022723"/>
    </source>
</evidence>
<feature type="domain" description="Poly(A) polymerase nucleotidyltransferase" evidence="17">
    <location>
        <begin position="19"/>
        <end position="212"/>
    </location>
</feature>
<dbReference type="SUPFAM" id="SSF81631">
    <property type="entry name" value="PAP/OAS1 substrate-binding domain"/>
    <property type="match status" value="1"/>
</dbReference>
<feature type="compositionally biased region" description="Low complexity" evidence="14">
    <location>
        <begin position="537"/>
        <end position="546"/>
    </location>
</feature>
<protein>
    <recommendedName>
        <fullName evidence="5">polynucleotide adenylyltransferase</fullName>
        <ecNumber evidence="5">2.7.7.19</ecNumber>
    </recommendedName>
</protein>
<dbReference type="PANTHER" id="PTHR10682">
    <property type="entry name" value="POLY A POLYMERASE"/>
    <property type="match status" value="1"/>
</dbReference>
<keyword evidence="10" id="KW-0067">ATP-binding</keyword>
<comment type="similarity">
    <text evidence="4">Belongs to the poly(A) polymerase family.</text>
</comment>
<reference evidence="18" key="1">
    <citation type="submission" date="2025-08" db="UniProtKB">
        <authorList>
            <consortium name="Ensembl"/>
        </authorList>
    </citation>
    <scope>IDENTIFICATION</scope>
</reference>
<evidence type="ECO:0000256" key="11">
    <source>
        <dbReference type="ARBA" id="ARBA00022842"/>
    </source>
</evidence>
<evidence type="ECO:0000256" key="7">
    <source>
        <dbReference type="ARBA" id="ARBA00022679"/>
    </source>
</evidence>
<comment type="catalytic activity">
    <reaction evidence="13">
        <text>RNA(n) + ATP = RNA(n)-3'-adenine ribonucleotide + diphosphate</text>
        <dbReference type="Rhea" id="RHEA:11332"/>
        <dbReference type="Rhea" id="RHEA-COMP:14527"/>
        <dbReference type="Rhea" id="RHEA-COMP:17347"/>
        <dbReference type="ChEBI" id="CHEBI:30616"/>
        <dbReference type="ChEBI" id="CHEBI:33019"/>
        <dbReference type="ChEBI" id="CHEBI:140395"/>
        <dbReference type="ChEBI" id="CHEBI:173115"/>
        <dbReference type="EC" id="2.7.7.19"/>
    </reaction>
</comment>
<keyword evidence="7" id="KW-0808">Transferase</keyword>
<evidence type="ECO:0000256" key="10">
    <source>
        <dbReference type="ARBA" id="ARBA00022840"/>
    </source>
</evidence>
<dbReference type="GO" id="GO:0031123">
    <property type="term" value="P:RNA 3'-end processing"/>
    <property type="evidence" value="ECO:0007669"/>
    <property type="project" value="InterPro"/>
</dbReference>
<accession>A0A673ZX12</accession>
<keyword evidence="19" id="KW-1185">Reference proteome</keyword>
<evidence type="ECO:0000256" key="9">
    <source>
        <dbReference type="ARBA" id="ARBA00022741"/>
    </source>
</evidence>
<evidence type="ECO:0000256" key="2">
    <source>
        <dbReference type="ARBA" id="ARBA00001946"/>
    </source>
</evidence>
<evidence type="ECO:0000256" key="4">
    <source>
        <dbReference type="ARBA" id="ARBA00010912"/>
    </source>
</evidence>
<dbReference type="InterPro" id="IPR011068">
    <property type="entry name" value="NuclTrfase_I-like_C"/>
</dbReference>
<dbReference type="GO" id="GO:0005524">
    <property type="term" value="F:ATP binding"/>
    <property type="evidence" value="ECO:0007669"/>
    <property type="project" value="UniProtKB-KW"/>
</dbReference>
<dbReference type="GO" id="GO:0003723">
    <property type="term" value="F:RNA binding"/>
    <property type="evidence" value="ECO:0007669"/>
    <property type="project" value="UniProtKB-KW"/>
</dbReference>
<name>A0A673ZX12_SALTR</name>
<keyword evidence="12" id="KW-0539">Nucleus</keyword>
<dbReference type="GeneTree" id="ENSGT00940000156467"/>
<dbReference type="Pfam" id="PF04926">
    <property type="entry name" value="PAP_RNA-bind"/>
    <property type="match status" value="1"/>
</dbReference>
<evidence type="ECO:0000256" key="13">
    <source>
        <dbReference type="ARBA" id="ARBA00048830"/>
    </source>
</evidence>
<keyword evidence="11" id="KW-0460">Magnesium</keyword>
<evidence type="ECO:0000256" key="6">
    <source>
        <dbReference type="ARBA" id="ARBA00022664"/>
    </source>
</evidence>
<dbReference type="Gene3D" id="3.30.460.10">
    <property type="entry name" value="Beta Polymerase, domain 2"/>
    <property type="match status" value="1"/>
</dbReference>
<feature type="compositionally biased region" description="Low complexity" evidence="14">
    <location>
        <begin position="511"/>
        <end position="521"/>
    </location>
</feature>
<dbReference type="GO" id="GO:0006397">
    <property type="term" value="P:mRNA processing"/>
    <property type="evidence" value="ECO:0007669"/>
    <property type="project" value="UniProtKB-KW"/>
</dbReference>
<keyword evidence="6" id="KW-0507">mRNA processing</keyword>
<evidence type="ECO:0000313" key="18">
    <source>
        <dbReference type="Ensembl" id="ENSSTUP00000051237.1"/>
    </source>
</evidence>
<feature type="domain" description="Poly(A) polymerase RNA-binding" evidence="15">
    <location>
        <begin position="364"/>
        <end position="430"/>
    </location>
</feature>
<dbReference type="SUPFAM" id="SSF55003">
    <property type="entry name" value="PAP/Archaeal CCA-adding enzyme, C-terminal domain"/>
    <property type="match status" value="1"/>
</dbReference>
<evidence type="ECO:0000259" key="16">
    <source>
        <dbReference type="Pfam" id="PF04928"/>
    </source>
</evidence>
<sequence>MKENSNSMHGGQQPQKHYGITSSISMAFPREVDHQYTQKLSEAMKPFGVFEDEDELNHRLAVLGKLNTFVKEWIAEISETKNLPPSAITNVGGKIFTFGSYRLGVHTKGADIDALCVSPRHVERTDFFDSFFAKLKLHEEIKDLRAVEDAFVPVIKFKFDGIEIDLLFARLALQSIPDNLDLRGDSHLRNLDIRCIRSLNGCRVTDEILYLVPNKENFRLTLRAIKLWAKRRGIYSNMLGFLGGVSWAMLVARTCQLYPNAVAATLVHKFFLVFSKWEWPNPVLLKQPEDSNLNLPVWDPRVNPSDRYHLMPIITPAYPQQNSTYNVSTSTRTIMSEEFKYGLSVTDDILQGKTDWSKLFQPPNFFLKYKHYIVLTASASTEENQLEWIGLVESKIRVLVGNLERNEYITLAHVSPTSFPGNKESCSENEFVSMWFIGIIFKKVENAESVNIDLTYDIQSFTDTVYRQANNINMLKDGMKIEATHVKKKQLHQYLPVELVQRKKRSIVELNRNSNGGSSKRSSLDGSQLDSSRDSDSGTPFSSPSSVCKPSRPANREEPGTLVELSNKAQKGVLYGQYATVSSPAGSTIPTVVGRSVVPCLDSSRDTTSPTEQNQNGATAAAKRPHSPTQDGSPKRIRDTADLVRRGSGPWMDMSRAILHIQTKSCQILGGVKAMPIPTIDTSRTQRLPSMELPDVTSPLPSSNHQRVVKNSIRLALNRHR</sequence>
<dbReference type="SUPFAM" id="SSF81301">
    <property type="entry name" value="Nucleotidyltransferase"/>
    <property type="match status" value="1"/>
</dbReference>
<dbReference type="InterPro" id="IPR043519">
    <property type="entry name" value="NT_sf"/>
</dbReference>
<feature type="compositionally biased region" description="Polar residues" evidence="14">
    <location>
        <begin position="606"/>
        <end position="618"/>
    </location>
</feature>
<dbReference type="Ensembl" id="ENSSTUT00000053581.1">
    <property type="protein sequence ID" value="ENSSTUP00000051237.1"/>
    <property type="gene ID" value="ENSSTUG00000017319.1"/>
</dbReference>
<dbReference type="GO" id="GO:0046872">
    <property type="term" value="F:metal ion binding"/>
    <property type="evidence" value="ECO:0007669"/>
    <property type="project" value="UniProtKB-KW"/>
</dbReference>
<reference evidence="18" key="2">
    <citation type="submission" date="2025-09" db="UniProtKB">
        <authorList>
            <consortium name="Ensembl"/>
        </authorList>
    </citation>
    <scope>IDENTIFICATION</scope>
</reference>
<organism evidence="18 19">
    <name type="scientific">Salmo trutta</name>
    <name type="common">Brown trout</name>
    <dbReference type="NCBI Taxonomy" id="8032"/>
    <lineage>
        <taxon>Eukaryota</taxon>
        <taxon>Metazoa</taxon>
        <taxon>Chordata</taxon>
        <taxon>Craniata</taxon>
        <taxon>Vertebrata</taxon>
        <taxon>Euteleostomi</taxon>
        <taxon>Actinopterygii</taxon>
        <taxon>Neopterygii</taxon>
        <taxon>Teleostei</taxon>
        <taxon>Protacanthopterygii</taxon>
        <taxon>Salmoniformes</taxon>
        <taxon>Salmonidae</taxon>
        <taxon>Salmoninae</taxon>
        <taxon>Salmo</taxon>
    </lineage>
</organism>
<evidence type="ECO:0000256" key="3">
    <source>
        <dbReference type="ARBA" id="ARBA00004123"/>
    </source>
</evidence>
<dbReference type="GO" id="GO:0005634">
    <property type="term" value="C:nucleus"/>
    <property type="evidence" value="ECO:0007669"/>
    <property type="project" value="UniProtKB-SubCell"/>
</dbReference>
<evidence type="ECO:0000259" key="17">
    <source>
        <dbReference type="Pfam" id="PF20750"/>
    </source>
</evidence>
<comment type="cofactor">
    <cofactor evidence="1">
        <name>Mn(2+)</name>
        <dbReference type="ChEBI" id="CHEBI:29035"/>
    </cofactor>
</comment>
<evidence type="ECO:0000259" key="15">
    <source>
        <dbReference type="Pfam" id="PF04926"/>
    </source>
</evidence>
<dbReference type="CDD" id="cd05402">
    <property type="entry name" value="NT_PAP_TUTase"/>
    <property type="match status" value="1"/>
</dbReference>
<evidence type="ECO:0000256" key="12">
    <source>
        <dbReference type="ARBA" id="ARBA00023242"/>
    </source>
</evidence>
<feature type="domain" description="Poly(A) polymerase central" evidence="16">
    <location>
        <begin position="217"/>
        <end position="361"/>
    </location>
</feature>
<dbReference type="PANTHER" id="PTHR10682:SF6">
    <property type="entry name" value="POLY(A) POLYMERASE GAMMA"/>
    <property type="match status" value="1"/>
</dbReference>
<comment type="subcellular location">
    <subcellularLocation>
        <location evidence="3">Nucleus</location>
    </subcellularLocation>
</comment>